<feature type="domain" description="OmpR/PhoB-type" evidence="4">
    <location>
        <begin position="1"/>
        <end position="88"/>
    </location>
</feature>
<dbReference type="GO" id="GO:0006355">
    <property type="term" value="P:regulation of DNA-templated transcription"/>
    <property type="evidence" value="ECO:0007669"/>
    <property type="project" value="InterPro"/>
</dbReference>
<sequence>MLGPLEVRCGGRAVVLPPRRRSLLALLALRAGGVVTGEQLVDGLWGEDAPPTAMRTLHAHIAKLGAALAEPEGGRVIERRDPGYALAADAVRVDRDRFEDVVTGGLRDSASGRYAEAARGLGRGLALWRGEALSGCVVYGWAAAEAGYLDGLRLQAQEGLFAARLAAGLRDTTAAEIERLVAEHPLRERLWELLIVALQVSGRSGDAHSMYRRARRVLVDELGAEPGEGLRHVEAGVLRGVTDPRALLRLPPAASVAGMPALPQEMSTLVGRAGEIAATRAALDEARLVTLTGFGGCGKSRLALAAARAAEGVGEVAFADLATAAGEDGVVGVIAAALGAGVSPGAVDMTARAQGAEAASHGAVFERVVRRVSGDRVLLVLDNCEQFVGECARIVRELLTRCTQLKILATSQEPFRLPGEVVRQVPLLGMPHPALVRTAADLAGYDAVTLFAQRAGIGNIEDLSPADARAVAVICARCDGLPLAVELAAVRARLLGLAATARGLGNPYAVLVDGPRGARPQHRALRATVDWSFELLTEGERRALRRFSVLGGTFTLEAAAAVHGESAIIRTVSRLVDKSLLKAVHTPSGVRYQMLETVRGYAREQLAARPEEFAQARRDHAACYLRRAEEAERRLQGAGVAAVMAELAEHHEDFQAAVACLTGEDPESALRLAASLWRYHYLRGRYGEGRDWLRGALEAATAGVPGRVLAKAYWSAARLAALECDYPEADTFARKAMELSEAEDDERGVARAEELLGAVCRELGDYDQAIELGLRSLAAAERRGDSWAAGHTAQLLGFASWLSGDFAAAERRSGRAARLFNPVGDRERLAWCLLDLGAAAFYTGRTGEASRRLSQALLMFLEVRFKEGIAWAENLLALVDLSQGRPREALRRLATALRLHRELGDRWRQASVLEALARATVCLRDAMLAAELLGAAGRVREQITAPVPACERASHADTEALVRAMVDPQTWADARSHLDVEGLQHRIDGLLRAVTAGCGQGDRAQEFDFPAHGGGEVA</sequence>
<dbReference type="SUPFAM" id="SSF48452">
    <property type="entry name" value="TPR-like"/>
    <property type="match status" value="2"/>
</dbReference>
<dbReference type="InterPro" id="IPR027417">
    <property type="entry name" value="P-loop_NTPase"/>
</dbReference>
<dbReference type="PROSITE" id="PS51755">
    <property type="entry name" value="OMPR_PHOB"/>
    <property type="match status" value="1"/>
</dbReference>
<proteinExistence type="inferred from homology"/>
<evidence type="ECO:0000313" key="6">
    <source>
        <dbReference type="Proteomes" id="UP000640052"/>
    </source>
</evidence>
<accession>A0A919QBK8</accession>
<keyword evidence="2 3" id="KW-0238">DNA-binding</keyword>
<dbReference type="GO" id="GO:0000160">
    <property type="term" value="P:phosphorelay signal transduction system"/>
    <property type="evidence" value="ECO:0007669"/>
    <property type="project" value="InterPro"/>
</dbReference>
<organism evidence="5 6">
    <name type="scientific">Acrocarpospora phusangensis</name>
    <dbReference type="NCBI Taxonomy" id="1070424"/>
    <lineage>
        <taxon>Bacteria</taxon>
        <taxon>Bacillati</taxon>
        <taxon>Actinomycetota</taxon>
        <taxon>Actinomycetes</taxon>
        <taxon>Streptosporangiales</taxon>
        <taxon>Streptosporangiaceae</taxon>
        <taxon>Acrocarpospora</taxon>
    </lineage>
</organism>
<dbReference type="Pfam" id="PF03704">
    <property type="entry name" value="BTAD"/>
    <property type="match status" value="1"/>
</dbReference>
<dbReference type="Gene3D" id="3.40.50.300">
    <property type="entry name" value="P-loop containing nucleotide triphosphate hydrolases"/>
    <property type="match status" value="1"/>
</dbReference>
<evidence type="ECO:0000259" key="4">
    <source>
        <dbReference type="PROSITE" id="PS51755"/>
    </source>
</evidence>
<dbReference type="SUPFAM" id="SSF52540">
    <property type="entry name" value="P-loop containing nucleoside triphosphate hydrolases"/>
    <property type="match status" value="1"/>
</dbReference>
<keyword evidence="6" id="KW-1185">Reference proteome</keyword>
<dbReference type="PANTHER" id="PTHR47691:SF3">
    <property type="entry name" value="HTH-TYPE TRANSCRIPTIONAL REGULATOR RV0890C-RELATED"/>
    <property type="match status" value="1"/>
</dbReference>
<evidence type="ECO:0000256" key="3">
    <source>
        <dbReference type="PROSITE-ProRule" id="PRU01091"/>
    </source>
</evidence>
<dbReference type="PANTHER" id="PTHR47691">
    <property type="entry name" value="REGULATOR-RELATED"/>
    <property type="match status" value="1"/>
</dbReference>
<name>A0A919QBK8_9ACTN</name>
<dbReference type="InterPro" id="IPR001867">
    <property type="entry name" value="OmpR/PhoB-type_DNA-bd"/>
</dbReference>
<dbReference type="InterPro" id="IPR005158">
    <property type="entry name" value="BTAD"/>
</dbReference>
<dbReference type="Gene3D" id="1.10.10.10">
    <property type="entry name" value="Winged helix-like DNA-binding domain superfamily/Winged helix DNA-binding domain"/>
    <property type="match status" value="1"/>
</dbReference>
<feature type="DNA-binding region" description="OmpR/PhoB-type" evidence="3">
    <location>
        <begin position="1"/>
        <end position="88"/>
    </location>
</feature>
<dbReference type="SMART" id="SM00862">
    <property type="entry name" value="Trans_reg_C"/>
    <property type="match status" value="1"/>
</dbReference>
<dbReference type="Pfam" id="PF13424">
    <property type="entry name" value="TPR_12"/>
    <property type="match status" value="1"/>
</dbReference>
<comment type="similarity">
    <text evidence="1">Belongs to the AfsR/DnrI/RedD regulatory family.</text>
</comment>
<dbReference type="Pfam" id="PF00486">
    <property type="entry name" value="Trans_reg_C"/>
    <property type="match status" value="1"/>
</dbReference>
<reference evidence="5" key="1">
    <citation type="submission" date="2021-01" db="EMBL/GenBank/DDBJ databases">
        <title>Whole genome shotgun sequence of Acrocarpospora phusangensis NBRC 108782.</title>
        <authorList>
            <person name="Komaki H."/>
            <person name="Tamura T."/>
        </authorList>
    </citation>
    <scope>NUCLEOTIDE SEQUENCE</scope>
    <source>
        <strain evidence="5">NBRC 108782</strain>
    </source>
</reference>
<dbReference type="SUPFAM" id="SSF46894">
    <property type="entry name" value="C-terminal effector domain of the bipartite response regulators"/>
    <property type="match status" value="1"/>
</dbReference>
<evidence type="ECO:0000256" key="1">
    <source>
        <dbReference type="ARBA" id="ARBA00005820"/>
    </source>
</evidence>
<dbReference type="EMBL" id="BOOA01000024">
    <property type="protein sequence ID" value="GIH25026.1"/>
    <property type="molecule type" value="Genomic_DNA"/>
</dbReference>
<dbReference type="GO" id="GO:0003677">
    <property type="term" value="F:DNA binding"/>
    <property type="evidence" value="ECO:0007669"/>
    <property type="project" value="UniProtKB-UniRule"/>
</dbReference>
<comment type="caution">
    <text evidence="5">The sequence shown here is derived from an EMBL/GenBank/DDBJ whole genome shotgun (WGS) entry which is preliminary data.</text>
</comment>
<dbReference type="Pfam" id="PF25872">
    <property type="entry name" value="HTH_77"/>
    <property type="match status" value="1"/>
</dbReference>
<dbReference type="PRINTS" id="PR00364">
    <property type="entry name" value="DISEASERSIST"/>
</dbReference>
<dbReference type="Proteomes" id="UP000640052">
    <property type="component" value="Unassembled WGS sequence"/>
</dbReference>
<protein>
    <submittedName>
        <fullName evidence="5">SARP family transcriptional regulator</fullName>
    </submittedName>
</protein>
<dbReference type="CDD" id="cd15831">
    <property type="entry name" value="BTAD"/>
    <property type="match status" value="1"/>
</dbReference>
<dbReference type="Gene3D" id="1.25.40.10">
    <property type="entry name" value="Tetratricopeptide repeat domain"/>
    <property type="match status" value="2"/>
</dbReference>
<evidence type="ECO:0000313" key="5">
    <source>
        <dbReference type="EMBL" id="GIH25026.1"/>
    </source>
</evidence>
<gene>
    <name evidence="5" type="ORF">Aph01nite_33360</name>
</gene>
<dbReference type="InterPro" id="IPR058852">
    <property type="entry name" value="HTH_77"/>
</dbReference>
<dbReference type="InterPro" id="IPR019734">
    <property type="entry name" value="TPR_rpt"/>
</dbReference>
<dbReference type="InterPro" id="IPR036388">
    <property type="entry name" value="WH-like_DNA-bd_sf"/>
</dbReference>
<dbReference type="AlphaFoldDB" id="A0A919QBK8"/>
<evidence type="ECO:0000256" key="2">
    <source>
        <dbReference type="ARBA" id="ARBA00023125"/>
    </source>
</evidence>
<dbReference type="SMART" id="SM01043">
    <property type="entry name" value="BTAD"/>
    <property type="match status" value="1"/>
</dbReference>
<dbReference type="InterPro" id="IPR016032">
    <property type="entry name" value="Sig_transdc_resp-reg_C-effctor"/>
</dbReference>
<dbReference type="InterPro" id="IPR011990">
    <property type="entry name" value="TPR-like_helical_dom_sf"/>
</dbReference>
<dbReference type="SMART" id="SM00028">
    <property type="entry name" value="TPR"/>
    <property type="match status" value="4"/>
</dbReference>